<dbReference type="InterPro" id="IPR012677">
    <property type="entry name" value="Nucleotide-bd_a/b_plait_sf"/>
</dbReference>
<evidence type="ECO:0000256" key="2">
    <source>
        <dbReference type="ARBA" id="ARBA00005991"/>
    </source>
</evidence>
<reference evidence="7" key="1">
    <citation type="submission" date="2020-05" db="EMBL/GenBank/DDBJ databases">
        <title>Phylogenomic resolution of chytrid fungi.</title>
        <authorList>
            <person name="Stajich J.E."/>
            <person name="Amses K."/>
            <person name="Simmons R."/>
            <person name="Seto K."/>
            <person name="Myers J."/>
            <person name="Bonds A."/>
            <person name="Quandt C.A."/>
            <person name="Barry K."/>
            <person name="Liu P."/>
            <person name="Grigoriev I."/>
            <person name="Longcore J.E."/>
            <person name="James T.Y."/>
        </authorList>
    </citation>
    <scope>NUCLEOTIDE SEQUENCE</scope>
    <source>
        <strain evidence="7">JEL0318</strain>
    </source>
</reference>
<keyword evidence="8" id="KW-1185">Reference proteome</keyword>
<dbReference type="InterPro" id="IPR005120">
    <property type="entry name" value="UPF3_dom"/>
</dbReference>
<dbReference type="GO" id="GO:0045727">
    <property type="term" value="P:positive regulation of translation"/>
    <property type="evidence" value="ECO:0007669"/>
    <property type="project" value="TreeGrafter"/>
</dbReference>
<feature type="compositionally biased region" description="Basic residues" evidence="5">
    <location>
        <begin position="20"/>
        <end position="33"/>
    </location>
</feature>
<dbReference type="InterPro" id="IPR035979">
    <property type="entry name" value="RBD_domain_sf"/>
</dbReference>
<evidence type="ECO:0000256" key="3">
    <source>
        <dbReference type="ARBA" id="ARBA00023161"/>
    </source>
</evidence>
<dbReference type="GO" id="GO:0005730">
    <property type="term" value="C:nucleolus"/>
    <property type="evidence" value="ECO:0007669"/>
    <property type="project" value="TreeGrafter"/>
</dbReference>
<proteinExistence type="inferred from homology"/>
<feature type="compositionally biased region" description="Low complexity" evidence="5">
    <location>
        <begin position="237"/>
        <end position="276"/>
    </location>
</feature>
<dbReference type="GO" id="GO:0005737">
    <property type="term" value="C:cytoplasm"/>
    <property type="evidence" value="ECO:0007669"/>
    <property type="project" value="TreeGrafter"/>
</dbReference>
<evidence type="ECO:0000256" key="1">
    <source>
        <dbReference type="ARBA" id="ARBA00004123"/>
    </source>
</evidence>
<feature type="region of interest" description="Disordered" evidence="5">
    <location>
        <begin position="218"/>
        <end position="526"/>
    </location>
</feature>
<evidence type="ECO:0000256" key="4">
    <source>
        <dbReference type="ARBA" id="ARBA00023242"/>
    </source>
</evidence>
<comment type="similarity">
    <text evidence="2">Belongs to the RENT3 family.</text>
</comment>
<dbReference type="CDD" id="cd12455">
    <property type="entry name" value="RRM_like_Smg4_UPF3"/>
    <property type="match status" value="1"/>
</dbReference>
<feature type="region of interest" description="Disordered" evidence="5">
    <location>
        <begin position="1"/>
        <end position="43"/>
    </location>
</feature>
<dbReference type="Gene3D" id="3.30.70.330">
    <property type="match status" value="1"/>
</dbReference>
<feature type="compositionally biased region" description="Polar residues" evidence="5">
    <location>
        <begin position="411"/>
        <end position="442"/>
    </location>
</feature>
<keyword evidence="3" id="KW-0866">Nonsense-mediated mRNA decay</keyword>
<evidence type="ECO:0000313" key="7">
    <source>
        <dbReference type="EMBL" id="KAJ3056628.1"/>
    </source>
</evidence>
<dbReference type="Pfam" id="PF03467">
    <property type="entry name" value="Smg4_UPF3"/>
    <property type="match status" value="1"/>
</dbReference>
<feature type="compositionally biased region" description="Basic and acidic residues" evidence="5">
    <location>
        <begin position="465"/>
        <end position="487"/>
    </location>
</feature>
<dbReference type="Proteomes" id="UP001212841">
    <property type="component" value="Unassembled WGS sequence"/>
</dbReference>
<evidence type="ECO:0000256" key="5">
    <source>
        <dbReference type="SAM" id="MobiDB-lite"/>
    </source>
</evidence>
<name>A0AAD5SKE1_9FUNG</name>
<comment type="subcellular location">
    <subcellularLocation>
        <location evidence="1">Nucleus</location>
    </subcellularLocation>
</comment>
<dbReference type="PANTHER" id="PTHR13112">
    <property type="entry name" value="UPF3 REGULATOR OF NONSENSE TRANSCRIPTS-LIKE PROTEIN"/>
    <property type="match status" value="1"/>
</dbReference>
<dbReference type="GO" id="GO:0003729">
    <property type="term" value="F:mRNA binding"/>
    <property type="evidence" value="ECO:0007669"/>
    <property type="project" value="TreeGrafter"/>
</dbReference>
<dbReference type="EMBL" id="JADGJD010000026">
    <property type="protein sequence ID" value="KAJ3056628.1"/>
    <property type="molecule type" value="Genomic_DNA"/>
</dbReference>
<feature type="compositionally biased region" description="Basic and acidic residues" evidence="5">
    <location>
        <begin position="294"/>
        <end position="305"/>
    </location>
</feature>
<evidence type="ECO:0000313" key="8">
    <source>
        <dbReference type="Proteomes" id="UP001212841"/>
    </source>
</evidence>
<comment type="caution">
    <text evidence="7">The sequence shown here is derived from an EMBL/GenBank/DDBJ whole genome shotgun (WGS) entry which is preliminary data.</text>
</comment>
<gene>
    <name evidence="7" type="ORF">HK097_005552</name>
</gene>
<feature type="domain" description="UPF3" evidence="6">
    <location>
        <begin position="40"/>
        <end position="218"/>
    </location>
</feature>
<sequence length="526" mass="56500">MLEGQSALEQVSANADAAKSKRSSRRTRKRTSKKPKENGQKTKAVVRRLPPNLPEEVFKSSIDNWLPGTDWYDFVPGKLAKSKAKEHVFSRAYLHFKTFENLIEFAKAYGGHLFVDSRGNEHRAVVEFAPYQRVPKKRRKADPRLNTIDQDPDYLEFLNSLKSADEAESGLPTGESSLDKLENRIHAQQVEQMNAATLATPEKPKSTPLLDDLRAKKALKTAAQQAQKRRKGGAAGNAGNSGKASPKASPPSKKGTIELQNQQATQRGQKQQQQAKKQQEVSRPPSGQGGAVPDEPRQINDEPKKKPAKRLAPTGSLFKASIANVLGTPRVSKRNLGPKTNEEPSAVAGDATQGKAEPANSASAGGDQNEREGRGRGYRKLRQSRSEGIGTGTGGAVESTGQPESAAATPGDQQPGPTNDRLQSRPSLANMQSKDSLRSTASKPGEDDNAEGGGGGRSRRRRNRGKNDAGGDKEGEGNSRTSAKGERQVTQADPAVRTGPSVVIMRRDGTTSQFKVGGADAGAKQT</sequence>
<dbReference type="InterPro" id="IPR039722">
    <property type="entry name" value="Upf3"/>
</dbReference>
<organism evidence="7 8">
    <name type="scientific">Rhizophlyctis rosea</name>
    <dbReference type="NCBI Taxonomy" id="64517"/>
    <lineage>
        <taxon>Eukaryota</taxon>
        <taxon>Fungi</taxon>
        <taxon>Fungi incertae sedis</taxon>
        <taxon>Chytridiomycota</taxon>
        <taxon>Chytridiomycota incertae sedis</taxon>
        <taxon>Chytridiomycetes</taxon>
        <taxon>Rhizophlyctidales</taxon>
        <taxon>Rhizophlyctidaceae</taxon>
        <taxon>Rhizophlyctis</taxon>
    </lineage>
</organism>
<dbReference type="SUPFAM" id="SSF54928">
    <property type="entry name" value="RNA-binding domain, RBD"/>
    <property type="match status" value="1"/>
</dbReference>
<dbReference type="AlphaFoldDB" id="A0AAD5SKE1"/>
<accession>A0AAD5SKE1</accession>
<dbReference type="PANTHER" id="PTHR13112:SF0">
    <property type="entry name" value="FI21285P1"/>
    <property type="match status" value="1"/>
</dbReference>
<evidence type="ECO:0000259" key="6">
    <source>
        <dbReference type="Pfam" id="PF03467"/>
    </source>
</evidence>
<keyword evidence="4" id="KW-0539">Nucleus</keyword>
<dbReference type="GO" id="GO:0000184">
    <property type="term" value="P:nuclear-transcribed mRNA catabolic process, nonsense-mediated decay"/>
    <property type="evidence" value="ECO:0007669"/>
    <property type="project" value="UniProtKB-KW"/>
</dbReference>
<protein>
    <recommendedName>
        <fullName evidence="6">UPF3 domain-containing protein</fullName>
    </recommendedName>
</protein>